<sequence length="297" mass="29740">MALSNRIGSVLKQVLSRQTIPDLSLSNSSMYQAFRSMSSSKLFVGGLSYGTDETSLKEVFHQYGDVVEARIIMDRDTGRSRGFGFVTFTSSDSASAAMQNLDGQDLHGRNIKVSYATEKPRAAFGGGGGGGGGGGYGGGGYSGGGNYNSGYSGGGGYNSGYSGGGGYNSGYSGGGGGYNSGSGGYTGGGGNYGSGSGGYTGGGGDYGSAGGGYGGQVSSGDYNSNYTTAPETHSAGGTYGVPPGGNFSSGFGTNNNVKEEGAESVDDDVLDDKESYDGNYRDDDDVEGDGFANNTRG</sequence>
<dbReference type="Pfam" id="PF00076">
    <property type="entry name" value="RRM_1"/>
    <property type="match status" value="1"/>
</dbReference>
<dbReference type="PANTHER" id="PTHR48027">
    <property type="entry name" value="HETEROGENEOUS NUCLEAR RIBONUCLEOPROTEIN 87F-RELATED"/>
    <property type="match status" value="1"/>
</dbReference>
<evidence type="ECO:0000259" key="4">
    <source>
        <dbReference type="PROSITE" id="PS50102"/>
    </source>
</evidence>
<dbReference type="PRINTS" id="PR01228">
    <property type="entry name" value="EGGSHELL"/>
</dbReference>
<accession>A0A328DMB5</accession>
<reference evidence="5 6" key="1">
    <citation type="submission" date="2018-06" db="EMBL/GenBank/DDBJ databases">
        <title>The Genome of Cuscuta australis (Dodder) Provides Insight into the Evolution of Plant Parasitism.</title>
        <authorList>
            <person name="Liu H."/>
        </authorList>
    </citation>
    <scope>NUCLEOTIDE SEQUENCE [LARGE SCALE GENOMIC DNA]</scope>
    <source>
        <strain evidence="6">cv. Yunnan</strain>
        <tissue evidence="5">Vines</tissue>
    </source>
</reference>
<dbReference type="SMART" id="SM00360">
    <property type="entry name" value="RRM"/>
    <property type="match status" value="1"/>
</dbReference>
<dbReference type="InterPro" id="IPR048289">
    <property type="entry name" value="RRM2_NsCP33-like"/>
</dbReference>
<protein>
    <recommendedName>
        <fullName evidence="4">RRM domain-containing protein</fullName>
    </recommendedName>
</protein>
<dbReference type="InterPro" id="IPR012677">
    <property type="entry name" value="Nucleotide-bd_a/b_plait_sf"/>
</dbReference>
<feature type="compositionally biased region" description="Polar residues" evidence="3">
    <location>
        <begin position="218"/>
        <end position="231"/>
    </location>
</feature>
<feature type="compositionally biased region" description="Basic and acidic residues" evidence="3">
    <location>
        <begin position="272"/>
        <end position="281"/>
    </location>
</feature>
<dbReference type="InterPro" id="IPR052462">
    <property type="entry name" value="SLIRP/GR-RBP-like"/>
</dbReference>
<name>A0A328DMB5_9ASTE</name>
<feature type="domain" description="RRM" evidence="4">
    <location>
        <begin position="40"/>
        <end position="118"/>
    </location>
</feature>
<gene>
    <name evidence="5" type="ORF">DM860_005084</name>
</gene>
<comment type="caution">
    <text evidence="5">The sequence shown here is derived from an EMBL/GenBank/DDBJ whole genome shotgun (WGS) entry which is preliminary data.</text>
</comment>
<evidence type="ECO:0000256" key="1">
    <source>
        <dbReference type="ARBA" id="ARBA00022884"/>
    </source>
</evidence>
<evidence type="ECO:0000256" key="3">
    <source>
        <dbReference type="SAM" id="MobiDB-lite"/>
    </source>
</evidence>
<dbReference type="InterPro" id="IPR000504">
    <property type="entry name" value="RRM_dom"/>
</dbReference>
<feature type="compositionally biased region" description="Acidic residues" evidence="3">
    <location>
        <begin position="262"/>
        <end position="271"/>
    </location>
</feature>
<dbReference type="EMBL" id="NQVE01000122">
    <property type="protein sequence ID" value="RAL46805.1"/>
    <property type="molecule type" value="Genomic_DNA"/>
</dbReference>
<dbReference type="Proteomes" id="UP000249390">
    <property type="component" value="Unassembled WGS sequence"/>
</dbReference>
<evidence type="ECO:0000313" key="6">
    <source>
        <dbReference type="Proteomes" id="UP000249390"/>
    </source>
</evidence>
<feature type="region of interest" description="Disordered" evidence="3">
    <location>
        <begin position="199"/>
        <end position="297"/>
    </location>
</feature>
<organism evidence="5 6">
    <name type="scientific">Cuscuta australis</name>
    <dbReference type="NCBI Taxonomy" id="267555"/>
    <lineage>
        <taxon>Eukaryota</taxon>
        <taxon>Viridiplantae</taxon>
        <taxon>Streptophyta</taxon>
        <taxon>Embryophyta</taxon>
        <taxon>Tracheophyta</taxon>
        <taxon>Spermatophyta</taxon>
        <taxon>Magnoliopsida</taxon>
        <taxon>eudicotyledons</taxon>
        <taxon>Gunneridae</taxon>
        <taxon>Pentapetalae</taxon>
        <taxon>asterids</taxon>
        <taxon>lamiids</taxon>
        <taxon>Solanales</taxon>
        <taxon>Convolvulaceae</taxon>
        <taxon>Cuscuteae</taxon>
        <taxon>Cuscuta</taxon>
        <taxon>Cuscuta subgen. Grammica</taxon>
        <taxon>Cuscuta sect. Cleistogrammica</taxon>
    </lineage>
</organism>
<dbReference type="CDD" id="cd21608">
    <property type="entry name" value="RRM2_NsCP33_like"/>
    <property type="match status" value="1"/>
</dbReference>
<dbReference type="InterPro" id="IPR035979">
    <property type="entry name" value="RBD_domain_sf"/>
</dbReference>
<evidence type="ECO:0000313" key="5">
    <source>
        <dbReference type="EMBL" id="RAL46805.1"/>
    </source>
</evidence>
<evidence type="ECO:0000256" key="2">
    <source>
        <dbReference type="PROSITE-ProRule" id="PRU00176"/>
    </source>
</evidence>
<feature type="compositionally biased region" description="Gly residues" evidence="3">
    <location>
        <begin position="199"/>
        <end position="217"/>
    </location>
</feature>
<dbReference type="PROSITE" id="PS50102">
    <property type="entry name" value="RRM"/>
    <property type="match status" value="1"/>
</dbReference>
<keyword evidence="6" id="KW-1185">Reference proteome</keyword>
<dbReference type="Gene3D" id="3.30.70.330">
    <property type="match status" value="1"/>
</dbReference>
<dbReference type="GO" id="GO:0003723">
    <property type="term" value="F:RNA binding"/>
    <property type="evidence" value="ECO:0007669"/>
    <property type="project" value="UniProtKB-UniRule"/>
</dbReference>
<keyword evidence="1 2" id="KW-0694">RNA-binding</keyword>
<proteinExistence type="predicted"/>
<feature type="compositionally biased region" description="Low complexity" evidence="3">
    <location>
        <begin position="244"/>
        <end position="256"/>
    </location>
</feature>
<dbReference type="AlphaFoldDB" id="A0A328DMB5"/>
<dbReference type="SUPFAM" id="SSF54928">
    <property type="entry name" value="RNA-binding domain, RBD"/>
    <property type="match status" value="1"/>
</dbReference>